<dbReference type="Pfam" id="PF13646">
    <property type="entry name" value="HEAT_2"/>
    <property type="match status" value="1"/>
</dbReference>
<protein>
    <submittedName>
        <fullName evidence="2">HEAT repeat domain-containing protein</fullName>
    </submittedName>
</protein>
<dbReference type="InterPro" id="IPR016024">
    <property type="entry name" value="ARM-type_fold"/>
</dbReference>
<dbReference type="EMBL" id="JADIMS010000129">
    <property type="protein sequence ID" value="MBO8450819.1"/>
    <property type="molecule type" value="Genomic_DNA"/>
</dbReference>
<reference evidence="2" key="2">
    <citation type="journal article" date="2021" name="PeerJ">
        <title>Extensive microbial diversity within the chicken gut microbiome revealed by metagenomics and culture.</title>
        <authorList>
            <person name="Gilroy R."/>
            <person name="Ravi A."/>
            <person name="Getino M."/>
            <person name="Pursley I."/>
            <person name="Horton D.L."/>
            <person name="Alikhan N.F."/>
            <person name="Baker D."/>
            <person name="Gharbi K."/>
            <person name="Hall N."/>
            <person name="Watson M."/>
            <person name="Adriaenssens E.M."/>
            <person name="Foster-Nyarko E."/>
            <person name="Jarju S."/>
            <person name="Secka A."/>
            <person name="Antonio M."/>
            <person name="Oren A."/>
            <person name="Chaudhuri R.R."/>
            <person name="La Ragione R."/>
            <person name="Hildebrand F."/>
            <person name="Pallen M.J."/>
        </authorList>
    </citation>
    <scope>NUCLEOTIDE SEQUENCE</scope>
    <source>
        <strain evidence="2">B3-4054</strain>
    </source>
</reference>
<feature type="compositionally biased region" description="Low complexity" evidence="1">
    <location>
        <begin position="256"/>
        <end position="270"/>
    </location>
</feature>
<organism evidence="2 3">
    <name type="scientific">Candidatus Avitreponema avistercoris</name>
    <dbReference type="NCBI Taxonomy" id="2840705"/>
    <lineage>
        <taxon>Bacteria</taxon>
        <taxon>Pseudomonadati</taxon>
        <taxon>Spirochaetota</taxon>
        <taxon>Spirochaetia</taxon>
        <taxon>Spirochaetales</taxon>
        <taxon>Candidatus Avitreponema</taxon>
    </lineage>
</organism>
<dbReference type="InterPro" id="IPR011989">
    <property type="entry name" value="ARM-like"/>
</dbReference>
<reference evidence="2" key="1">
    <citation type="submission" date="2020-10" db="EMBL/GenBank/DDBJ databases">
        <authorList>
            <person name="Gilroy R."/>
        </authorList>
    </citation>
    <scope>NUCLEOTIDE SEQUENCE</scope>
    <source>
        <strain evidence="2">B3-4054</strain>
    </source>
</reference>
<dbReference type="Gene3D" id="1.25.10.10">
    <property type="entry name" value="Leucine-rich Repeat Variant"/>
    <property type="match status" value="1"/>
</dbReference>
<dbReference type="SUPFAM" id="SSF48371">
    <property type="entry name" value="ARM repeat"/>
    <property type="match status" value="2"/>
</dbReference>
<dbReference type="Proteomes" id="UP000823616">
    <property type="component" value="Unassembled WGS sequence"/>
</dbReference>
<gene>
    <name evidence="2" type="ORF">IAA96_06905</name>
</gene>
<evidence type="ECO:0000256" key="1">
    <source>
        <dbReference type="SAM" id="MobiDB-lite"/>
    </source>
</evidence>
<evidence type="ECO:0000313" key="3">
    <source>
        <dbReference type="Proteomes" id="UP000823616"/>
    </source>
</evidence>
<name>A0A9D9EUM2_9SPIR</name>
<evidence type="ECO:0000313" key="2">
    <source>
        <dbReference type="EMBL" id="MBO8450819.1"/>
    </source>
</evidence>
<dbReference type="AlphaFoldDB" id="A0A9D9EUM2"/>
<sequence>MSFGKKILFFLFIVLWIPVFTAGAQEAQTAAADAGEEDSDSIMTVEEAYLSSAEGVIIKELAQSGGRDGKQVALQYIEEALNNGRQSQEILDALEILAGEGMFTVARENGRITNNFPDIRMKACELLGKTGSEEAVPTLVSVLYVDNEPSVISAAVKSLGDIGYNENDEVIEMVNWIARKFDIVLPTSSLALEILNTYEKLAPVVENKSGMVENIIRIAGNYNYVTPVRNRAYEVLKSVHAGNSGEDHAADESGQAEETPAQETAADNAG</sequence>
<comment type="caution">
    <text evidence="2">The sequence shown here is derived from an EMBL/GenBank/DDBJ whole genome shotgun (WGS) entry which is preliminary data.</text>
</comment>
<proteinExistence type="predicted"/>
<accession>A0A9D9EUM2</accession>
<feature type="region of interest" description="Disordered" evidence="1">
    <location>
        <begin position="243"/>
        <end position="270"/>
    </location>
</feature>